<keyword evidence="4" id="KW-1185">Reference proteome</keyword>
<evidence type="ECO:0000313" key="4">
    <source>
        <dbReference type="Proteomes" id="UP001172054"/>
    </source>
</evidence>
<feature type="region of interest" description="Disordered" evidence="1">
    <location>
        <begin position="28"/>
        <end position="55"/>
    </location>
</feature>
<name>A0ABT8MR01_9BACL</name>
<feature type="compositionally biased region" description="Acidic residues" evidence="1">
    <location>
        <begin position="46"/>
        <end position="55"/>
    </location>
</feature>
<accession>A0ABT8MR01</accession>
<dbReference type="Proteomes" id="UP001172054">
    <property type="component" value="Unassembled WGS sequence"/>
</dbReference>
<gene>
    <name evidence="3" type="ORF">QWY15_08545</name>
</gene>
<keyword evidence="2" id="KW-0472">Membrane</keyword>
<comment type="caution">
    <text evidence="3">The sequence shown here is derived from an EMBL/GenBank/DDBJ whole genome shotgun (WGS) entry which is preliminary data.</text>
</comment>
<dbReference type="EMBL" id="JAUJWW010000003">
    <property type="protein sequence ID" value="MDN7227337.1"/>
    <property type="molecule type" value="Genomic_DNA"/>
</dbReference>
<evidence type="ECO:0000256" key="1">
    <source>
        <dbReference type="SAM" id="MobiDB-lite"/>
    </source>
</evidence>
<evidence type="ECO:0000256" key="2">
    <source>
        <dbReference type="SAM" id="Phobius"/>
    </source>
</evidence>
<keyword evidence="2" id="KW-1133">Transmembrane helix</keyword>
<reference evidence="3 4" key="1">
    <citation type="submission" date="2023-06" db="EMBL/GenBank/DDBJ databases">
        <title>Novel species in genus Planococcus.</title>
        <authorList>
            <person name="Ning S."/>
        </authorList>
    </citation>
    <scope>NUCLEOTIDE SEQUENCE [LARGE SCALE GENOMIC DNA]</scope>
    <source>
        <strain evidence="3 4">N064</strain>
    </source>
</reference>
<evidence type="ECO:0000313" key="3">
    <source>
        <dbReference type="EMBL" id="MDN7227337.1"/>
    </source>
</evidence>
<feature type="transmembrane region" description="Helical" evidence="2">
    <location>
        <begin position="6"/>
        <end position="22"/>
    </location>
</feature>
<keyword evidence="2" id="KW-0812">Transmembrane</keyword>
<dbReference type="RefSeq" id="WP_301726039.1">
    <property type="nucleotide sequence ID" value="NZ_JAUJWW010000003.1"/>
</dbReference>
<proteinExistence type="predicted"/>
<sequence length="410" mass="46527">MEYVFLIAAVLVILAALLLLYFNRKKAPPSAADNNLAGQERVSEPIDSEPEPEADPYVDLMPHVSEVQNEEVVNRHYKRIEVPAILKSDILKTLASGAMVVRDSKTYKVKFSPEVVKGLKDKSMTLIERANGKGYLPAVKKEGVSGIYKQAVLVKNVNPALVVHASTNLLTAVVGQQQLVEIQRSLKSMEEKLNTIIQHRDNDFFGSIESRFTYFKEVIERFRTNGINLGGVEDQKIEDFYAATLQDLKVLSKDLKDIGDSIDRLKEHETIRKWGEAVVIKDYRKLIEAFNSKQELVLLNIKFIEECYEPYLTAIRNYQEGASKSRTLDEIVADNDNIISVIETKVKNIEENYKVKVNFGVKALKYRNLKSLKDVTPKKISQQKLAAKEIPSELLFEITDDEKVYAYVPE</sequence>
<organism evidence="3 4">
    <name type="scientific">Planococcus liqunii</name>
    <dbReference type="NCBI Taxonomy" id="3058394"/>
    <lineage>
        <taxon>Bacteria</taxon>
        <taxon>Bacillati</taxon>
        <taxon>Bacillota</taxon>
        <taxon>Bacilli</taxon>
        <taxon>Bacillales</taxon>
        <taxon>Caryophanaceae</taxon>
        <taxon>Planococcus</taxon>
    </lineage>
</organism>
<protein>
    <submittedName>
        <fullName evidence="3">DUF1572 domain-containing protein</fullName>
    </submittedName>
</protein>